<reference evidence="1" key="1">
    <citation type="submission" date="2022-10" db="EMBL/GenBank/DDBJ databases">
        <title>The complete genomes of actinobacterial strains from the NBC collection.</title>
        <authorList>
            <person name="Joergensen T.S."/>
            <person name="Alvarez Arevalo M."/>
            <person name="Sterndorff E.B."/>
            <person name="Faurdal D."/>
            <person name="Vuksanovic O."/>
            <person name="Mourched A.-S."/>
            <person name="Charusanti P."/>
            <person name="Shaw S."/>
            <person name="Blin K."/>
            <person name="Weber T."/>
        </authorList>
    </citation>
    <scope>NUCLEOTIDE SEQUENCE</scope>
    <source>
        <strain evidence="1">NBC_00222</strain>
    </source>
</reference>
<dbReference type="EMBL" id="CP108110">
    <property type="protein sequence ID" value="WUQ83397.1"/>
    <property type="molecule type" value="Genomic_DNA"/>
</dbReference>
<sequence>MYADIGSTIPLVRPVDGKGGGAVALVRSLDTVARPVMGDPEQALMLTATLPAISAAMTVPGRARKRW</sequence>
<dbReference type="GeneID" id="95080431"/>
<dbReference type="RefSeq" id="WP_266273952.1">
    <property type="nucleotide sequence ID" value="NZ_CP108110.1"/>
</dbReference>
<name>A0ABZ1TWR1_9ACTN</name>
<accession>A0ABZ1TWR1</accession>
<evidence type="ECO:0000313" key="1">
    <source>
        <dbReference type="EMBL" id="WUQ83397.1"/>
    </source>
</evidence>
<keyword evidence="2" id="KW-1185">Reference proteome</keyword>
<gene>
    <name evidence="1" type="ORF">OHA16_10685</name>
</gene>
<evidence type="ECO:0000313" key="2">
    <source>
        <dbReference type="Proteomes" id="UP001432222"/>
    </source>
</evidence>
<dbReference type="Proteomes" id="UP001432222">
    <property type="component" value="Chromosome"/>
</dbReference>
<organism evidence="1 2">
    <name type="scientific">Kitasatospora purpeofusca</name>
    <dbReference type="NCBI Taxonomy" id="67352"/>
    <lineage>
        <taxon>Bacteria</taxon>
        <taxon>Bacillati</taxon>
        <taxon>Actinomycetota</taxon>
        <taxon>Actinomycetes</taxon>
        <taxon>Kitasatosporales</taxon>
        <taxon>Streptomycetaceae</taxon>
        <taxon>Kitasatospora</taxon>
    </lineage>
</organism>
<proteinExistence type="predicted"/>
<protein>
    <submittedName>
        <fullName evidence="1">Uncharacterized protein</fullName>
    </submittedName>
</protein>